<dbReference type="AlphaFoldDB" id="A0A438FR10"/>
<evidence type="ECO:0000313" key="1">
    <source>
        <dbReference type="EMBL" id="RVW62388.1"/>
    </source>
</evidence>
<proteinExistence type="predicted"/>
<dbReference type="Proteomes" id="UP000288805">
    <property type="component" value="Unassembled WGS sequence"/>
</dbReference>
<protein>
    <recommendedName>
        <fullName evidence="3">Retrovirus-related Pol polyprotein from transposon RE1</fullName>
    </recommendedName>
</protein>
<name>A0A438FR10_VITVI</name>
<evidence type="ECO:0008006" key="3">
    <source>
        <dbReference type="Google" id="ProtNLM"/>
    </source>
</evidence>
<accession>A0A438FR10</accession>
<reference evidence="1 2" key="1">
    <citation type="journal article" date="2018" name="PLoS Genet.">
        <title>Population sequencing reveals clonal diversity and ancestral inbreeding in the grapevine cultivar Chardonnay.</title>
        <authorList>
            <person name="Roach M.J."/>
            <person name="Johnson D.L."/>
            <person name="Bohlmann J."/>
            <person name="van Vuuren H.J."/>
            <person name="Jones S.J."/>
            <person name="Pretorius I.S."/>
            <person name="Schmidt S.A."/>
            <person name="Borneman A.R."/>
        </authorList>
    </citation>
    <scope>NUCLEOTIDE SEQUENCE [LARGE SCALE GENOMIC DNA]</scope>
    <source>
        <strain evidence="2">cv. Chardonnay</strain>
        <tissue evidence="1">Leaf</tissue>
    </source>
</reference>
<evidence type="ECO:0000313" key="2">
    <source>
        <dbReference type="Proteomes" id="UP000288805"/>
    </source>
</evidence>
<gene>
    <name evidence="1" type="ORF">CK203_062133</name>
</gene>
<dbReference type="EMBL" id="QGNW01000775">
    <property type="protein sequence ID" value="RVW62388.1"/>
    <property type="molecule type" value="Genomic_DNA"/>
</dbReference>
<comment type="caution">
    <text evidence="1">The sequence shown here is derived from an EMBL/GenBank/DDBJ whole genome shotgun (WGS) entry which is preliminary data.</text>
</comment>
<sequence length="113" mass="12938">MTQTMILTLQNYGFWKGGNRGSLFLSRCGKRLSKAMANPTTTHWLAIKRILRYLNRHHAHMIEEASTATVSSLDRIWYPGHLQSRKLSPRVMLSLSTVALLLLLHKLFGFNLC</sequence>
<organism evidence="1 2">
    <name type="scientific">Vitis vinifera</name>
    <name type="common">Grape</name>
    <dbReference type="NCBI Taxonomy" id="29760"/>
    <lineage>
        <taxon>Eukaryota</taxon>
        <taxon>Viridiplantae</taxon>
        <taxon>Streptophyta</taxon>
        <taxon>Embryophyta</taxon>
        <taxon>Tracheophyta</taxon>
        <taxon>Spermatophyta</taxon>
        <taxon>Magnoliopsida</taxon>
        <taxon>eudicotyledons</taxon>
        <taxon>Gunneridae</taxon>
        <taxon>Pentapetalae</taxon>
        <taxon>rosids</taxon>
        <taxon>Vitales</taxon>
        <taxon>Vitaceae</taxon>
        <taxon>Viteae</taxon>
        <taxon>Vitis</taxon>
    </lineage>
</organism>